<dbReference type="SUPFAM" id="SSF55874">
    <property type="entry name" value="ATPase domain of HSP90 chaperone/DNA topoisomerase II/histidine kinase"/>
    <property type="match status" value="1"/>
</dbReference>
<dbReference type="Gene3D" id="1.10.287.130">
    <property type="match status" value="1"/>
</dbReference>
<dbReference type="PROSITE" id="PS50109">
    <property type="entry name" value="HIS_KIN"/>
    <property type="match status" value="1"/>
</dbReference>
<dbReference type="GO" id="GO:0006506">
    <property type="term" value="P:GPI anchor biosynthetic process"/>
    <property type="evidence" value="ECO:0007669"/>
    <property type="project" value="UniProtKB-UniPathway"/>
</dbReference>
<feature type="domain" description="Response regulatory" evidence="15">
    <location>
        <begin position="1122"/>
        <end position="1246"/>
    </location>
</feature>
<dbReference type="PIRSF" id="PIRSF500138">
    <property type="entry name" value="GPI8"/>
    <property type="match status" value="1"/>
</dbReference>
<dbReference type="Gene3D" id="3.40.50.1460">
    <property type="match status" value="1"/>
</dbReference>
<dbReference type="Proteomes" id="UP000298390">
    <property type="component" value="Unassembled WGS sequence"/>
</dbReference>
<dbReference type="PRINTS" id="PR00776">
    <property type="entry name" value="HEMOGLOBNASE"/>
</dbReference>
<dbReference type="InterPro" id="IPR003661">
    <property type="entry name" value="HisK_dim/P_dom"/>
</dbReference>
<comment type="catalytic activity">
    <reaction evidence="1">
        <text>ATP + protein L-histidine = ADP + protein N-phospho-L-histidine.</text>
        <dbReference type="EC" id="2.7.13.3"/>
    </reaction>
</comment>
<dbReference type="SMART" id="SM00387">
    <property type="entry name" value="HATPase_c"/>
    <property type="match status" value="1"/>
</dbReference>
<dbReference type="FunFam" id="1.20.120.1530:FF:000003">
    <property type="entry name" value="Atypical/HisK protein kinase"/>
    <property type="match status" value="1"/>
</dbReference>
<evidence type="ECO:0000256" key="9">
    <source>
        <dbReference type="ARBA" id="ARBA00022840"/>
    </source>
</evidence>
<dbReference type="SUPFAM" id="SSF58104">
    <property type="entry name" value="Methyl-accepting chemotaxis protein (MCP) signaling domain"/>
    <property type="match status" value="3"/>
</dbReference>
<dbReference type="InterPro" id="IPR001096">
    <property type="entry name" value="Peptidase_C13"/>
</dbReference>
<keyword evidence="10" id="KW-0902">Two-component regulatory system</keyword>
<evidence type="ECO:0000256" key="7">
    <source>
        <dbReference type="ARBA" id="ARBA00022741"/>
    </source>
</evidence>
<name>A0A4Y9XY08_9APHY</name>
<dbReference type="InterPro" id="IPR005467">
    <property type="entry name" value="His_kinase_dom"/>
</dbReference>
<evidence type="ECO:0000256" key="4">
    <source>
        <dbReference type="ARBA" id="ARBA00022553"/>
    </source>
</evidence>
<dbReference type="Gene3D" id="3.40.50.2300">
    <property type="match status" value="2"/>
</dbReference>
<dbReference type="GO" id="GO:0016255">
    <property type="term" value="P:attachment of GPI anchor to protein"/>
    <property type="evidence" value="ECO:0007669"/>
    <property type="project" value="InterPro"/>
</dbReference>
<evidence type="ECO:0000256" key="12">
    <source>
        <dbReference type="PROSITE-ProRule" id="PRU00169"/>
    </source>
</evidence>
<feature type="compositionally biased region" description="Acidic residues" evidence="13">
    <location>
        <begin position="16"/>
        <end position="33"/>
    </location>
</feature>
<dbReference type="InterPro" id="IPR001789">
    <property type="entry name" value="Sig_transdc_resp-reg_receiver"/>
</dbReference>
<dbReference type="Pfam" id="PF00512">
    <property type="entry name" value="HisKA"/>
    <property type="match status" value="1"/>
</dbReference>
<dbReference type="InterPro" id="IPR036097">
    <property type="entry name" value="HisK_dim/P_sf"/>
</dbReference>
<feature type="domain" description="Histidine kinase" evidence="14">
    <location>
        <begin position="750"/>
        <end position="976"/>
    </location>
</feature>
<evidence type="ECO:0000259" key="16">
    <source>
        <dbReference type="PROSITE" id="PS50885"/>
    </source>
</evidence>
<feature type="domain" description="HAMP" evidence="16">
    <location>
        <begin position="399"/>
        <end position="451"/>
    </location>
</feature>
<dbReference type="GO" id="GO:0071474">
    <property type="term" value="P:cellular hyperosmotic response"/>
    <property type="evidence" value="ECO:0007669"/>
    <property type="project" value="TreeGrafter"/>
</dbReference>
<evidence type="ECO:0000256" key="10">
    <source>
        <dbReference type="ARBA" id="ARBA00023012"/>
    </source>
</evidence>
<evidence type="ECO:0000256" key="13">
    <source>
        <dbReference type="SAM" id="MobiDB-lite"/>
    </source>
</evidence>
<dbReference type="EMBL" id="SEKV01000621">
    <property type="protein sequence ID" value="TFY55144.1"/>
    <property type="molecule type" value="Genomic_DNA"/>
</dbReference>
<evidence type="ECO:0000256" key="1">
    <source>
        <dbReference type="ARBA" id="ARBA00000085"/>
    </source>
</evidence>
<keyword evidence="4 12" id="KW-0597">Phosphoprotein</keyword>
<organism evidence="17 18">
    <name type="scientific">Rhodofomes roseus</name>
    <dbReference type="NCBI Taxonomy" id="34475"/>
    <lineage>
        <taxon>Eukaryota</taxon>
        <taxon>Fungi</taxon>
        <taxon>Dikarya</taxon>
        <taxon>Basidiomycota</taxon>
        <taxon>Agaricomycotina</taxon>
        <taxon>Agaricomycetes</taxon>
        <taxon>Polyporales</taxon>
        <taxon>Rhodofomes</taxon>
    </lineage>
</organism>
<keyword evidence="7" id="KW-0547">Nucleotide-binding</keyword>
<dbReference type="GO" id="GO:0042765">
    <property type="term" value="C:GPI-anchor transamidase complex"/>
    <property type="evidence" value="ECO:0007669"/>
    <property type="project" value="InterPro"/>
</dbReference>
<keyword evidence="9" id="KW-0067">ATP-binding</keyword>
<dbReference type="GO" id="GO:0003923">
    <property type="term" value="F:GPI-anchor transamidase activity"/>
    <property type="evidence" value="ECO:0007669"/>
    <property type="project" value="InterPro"/>
</dbReference>
<keyword evidence="5" id="KW-0808">Transferase</keyword>
<feature type="domain" description="HAMP" evidence="16">
    <location>
        <begin position="583"/>
        <end position="636"/>
    </location>
</feature>
<protein>
    <recommendedName>
        <fullName evidence="3">histidine kinase</fullName>
        <ecNumber evidence="3">2.7.13.3</ecNumber>
    </recommendedName>
</protein>
<dbReference type="InterPro" id="IPR036890">
    <property type="entry name" value="HATPase_C_sf"/>
</dbReference>
<comment type="caution">
    <text evidence="17">The sequence shown here is derived from an EMBL/GenBank/DDBJ whole genome shotgun (WGS) entry which is preliminary data.</text>
</comment>
<dbReference type="Pfam" id="PF00072">
    <property type="entry name" value="Response_reg"/>
    <property type="match status" value="1"/>
</dbReference>
<dbReference type="SMART" id="SM00304">
    <property type="entry name" value="HAMP"/>
    <property type="match status" value="7"/>
</dbReference>
<dbReference type="InterPro" id="IPR003660">
    <property type="entry name" value="HAMP_dom"/>
</dbReference>
<dbReference type="Pfam" id="PF01650">
    <property type="entry name" value="Peptidase_C13"/>
    <property type="match status" value="1"/>
</dbReference>
<feature type="domain" description="HAMP" evidence="16">
    <location>
        <begin position="491"/>
        <end position="543"/>
    </location>
</feature>
<dbReference type="Gene3D" id="3.30.565.10">
    <property type="entry name" value="Histidine kinase-like ATPase, C-terminal domain"/>
    <property type="match status" value="1"/>
</dbReference>
<dbReference type="EC" id="2.7.13.3" evidence="3"/>
<evidence type="ECO:0000259" key="15">
    <source>
        <dbReference type="PROSITE" id="PS50110"/>
    </source>
</evidence>
<keyword evidence="8" id="KW-0418">Kinase</keyword>
<feature type="domain" description="HAMP" evidence="16">
    <location>
        <begin position="307"/>
        <end position="359"/>
    </location>
</feature>
<evidence type="ECO:0000313" key="17">
    <source>
        <dbReference type="EMBL" id="TFY55144.1"/>
    </source>
</evidence>
<dbReference type="SMART" id="SM00448">
    <property type="entry name" value="REC"/>
    <property type="match status" value="1"/>
</dbReference>
<dbReference type="PANTHER" id="PTHR45339">
    <property type="entry name" value="HYBRID SIGNAL TRANSDUCTION HISTIDINE KINASE J"/>
    <property type="match status" value="1"/>
</dbReference>
<dbReference type="CDD" id="cd00082">
    <property type="entry name" value="HisKA"/>
    <property type="match status" value="1"/>
</dbReference>
<keyword evidence="6" id="KW-0677">Repeat</keyword>
<dbReference type="CDD" id="cd06225">
    <property type="entry name" value="HAMP"/>
    <property type="match status" value="5"/>
</dbReference>
<feature type="compositionally biased region" description="Polar residues" evidence="13">
    <location>
        <begin position="34"/>
        <end position="43"/>
    </location>
</feature>
<gene>
    <name evidence="17" type="ORF">EVJ58_g8432</name>
</gene>
<dbReference type="UniPathway" id="UPA00196"/>
<dbReference type="InterPro" id="IPR011006">
    <property type="entry name" value="CheY-like_superfamily"/>
</dbReference>
<feature type="active site" description="Nucleophile" evidence="11">
    <location>
        <position position="1474"/>
    </location>
</feature>
<evidence type="ECO:0000259" key="14">
    <source>
        <dbReference type="PROSITE" id="PS50109"/>
    </source>
</evidence>
<comment type="similarity">
    <text evidence="2">Belongs to the peptidase C13 family.</text>
</comment>
<dbReference type="PROSITE" id="PS50110">
    <property type="entry name" value="RESPONSE_REGULATORY"/>
    <property type="match status" value="1"/>
</dbReference>
<dbReference type="SMART" id="SM00388">
    <property type="entry name" value="HisKA"/>
    <property type="match status" value="1"/>
</dbReference>
<dbReference type="CDD" id="cd16922">
    <property type="entry name" value="HATPase_EvgS-ArcB-TorS-like"/>
    <property type="match status" value="1"/>
</dbReference>
<evidence type="ECO:0000256" key="5">
    <source>
        <dbReference type="ARBA" id="ARBA00022679"/>
    </source>
</evidence>
<evidence type="ECO:0000256" key="8">
    <source>
        <dbReference type="ARBA" id="ARBA00022777"/>
    </source>
</evidence>
<dbReference type="SUPFAM" id="SSF47384">
    <property type="entry name" value="Homodimeric domain of signal transducing histidine kinase"/>
    <property type="match status" value="1"/>
</dbReference>
<sequence length="1695" mass="186073">MEEGQHTDNVDKDVEMFDADADAEGEAEVESEESTPQAQQSRGRNGLRRTPSPMSISLKDVVNPLDHPRTFKMKQIGPQSAPPTSTAESAYCPHCGKNLYNNFDVNAPPLSSPLVVPIGPLAAAAFESGMSAVEELKLLKAQVQDVARVCNAVARGDLSQKITVPVQGVVMVQLKEVINAMVDQLSAFASEVTRVSQEVGTEGKLGGQALVLDVEGTWRELTGVVNKLAANLTSQVRSIAKVTKAVAMGDLSKQIDVDARGEILELKNTVNGMVLRLRTLAKEVTRVTLEVGSQVADSRSQVNRMCSSLTDQVRSIAKVTTAVAKGDLTQKIEIEVEGEMLTLKQTVNSMVDQLSAFASEVTRVALEVGTQGILGGQARVEGVQGTWADLTRNVNKMATNLTDQVRSISEVTKAVANGDLGRTVNVDVQGEMLDLKTTVNQMVARLSVLASEVTRVSLEVGTEGMMGGQAYVPDVQGMWKVLSDNVNLMAMNLTNQVRSIAEVTKAVAGGDLTKRITVDVRGEMLDLKKTVNGMTESLSVFADEVTRVAKEVGTEGKLGGQARVPGVGGVWKDLTDNVNVMAANLTLQVRTIAVATRSVARGDLTRKVTGVSVSGEMLDLVNTINSMIDQLAIFAAEVKKVAREVGTEGKLGGQAEVGNAEGVWQDITMSVNTMASNLTTQVRGFAQISAAAMDGDFSRFITVEASGEMDSLKTQINQMVFNLRDSIQKNTAAREAAELANRSKSEFLANMSHEIRTPMNGIIGMTELTLDSDLDRSQRESLLLVHSLARSLLLIIDDILDISKIEAGRMTMEQVSYSLRQTVFGILKTLVVRASQNQLDLTYDIDPEIPDQLIGDSLRLRQVITNLVGNAIKFTPSRAAFKGHVALSCRLLALDDHYVTLEFCVSDTGIGIARDKLTMIFDTFCQADGSTTREYGGTGLGLSISKRLVTLMQGNMWVESEVNSGSKFFFTITSQISPMSMDGTIAKMQPYLGRRILFVDTLYDQTGVAHRIMELNLVALVVHDVADVKDKDHTPTIDTIIVDGLEVTERLREHEHLRYIPIVLLTPQSTPRLNSVKWCLDNSISSQVTTPVTAQDLASALIAALESNTVTPVVAANDLPFDILIAEDNLVNQKLAVKILEKYGHRVEIAENGQLAVDAFKTRSQRNAPFDIILMDVSMPFMGGMEATELIRAYELAHALDPVPIIALTAHAMIGDRERCLLAGMDDHITKPLRRTDLMNTINQRVGERRAREMQLRHQHRKAAAAFRDFRFILFILSVLLLGRGVVSNSEPAAPVQQFFEKHGARESGHTNNWAVLVCSSRYWFNYRHMANALGMYRTVKRLGIPDSNIILMLADDAACNPRNKFAGCVYSNTGNYLDLYGDNIEVDYRGYEVTVENFLRVLTGRMDSSVPRSKRLLTDDRSNIFVYMTGHGGNEFLKFQDNEEISAFDIADAFEQMWQKKRYNEIFFMVDTCQANTMFSKFYSPNILATGSSEIHENSYSHENDYDIGVAVIDKFTHYVLQFMEGINKTSQASMQDLFNTFDPKKLDSHPGVRSDLFRRPLENTLVTDFFGGVAQAEVVLPALEDAIVEPEALEPETKQRQSPTREVADTFVDPSLLATGWELPNASDVTASALRQHGGPDVDYTKLMAAAARTEIALKEPFTSTLRAWASSLLILALVSWTIVPRNRRPSEH</sequence>
<dbReference type="Gene3D" id="1.20.120.1530">
    <property type="match status" value="4"/>
</dbReference>
<dbReference type="PROSITE" id="PS50885">
    <property type="entry name" value="HAMP"/>
    <property type="match status" value="7"/>
</dbReference>
<dbReference type="GO" id="GO:0000155">
    <property type="term" value="F:phosphorelay sensor kinase activity"/>
    <property type="evidence" value="ECO:0007669"/>
    <property type="project" value="InterPro"/>
</dbReference>
<dbReference type="GO" id="GO:0006508">
    <property type="term" value="P:proteolysis"/>
    <property type="evidence" value="ECO:0007669"/>
    <property type="project" value="InterPro"/>
</dbReference>
<accession>A0A4Y9XY08</accession>
<dbReference type="GO" id="GO:0005524">
    <property type="term" value="F:ATP binding"/>
    <property type="evidence" value="ECO:0007669"/>
    <property type="project" value="UniProtKB-KW"/>
</dbReference>
<dbReference type="InterPro" id="IPR003594">
    <property type="entry name" value="HATPase_dom"/>
</dbReference>
<dbReference type="PIRSF" id="PIRSF019663">
    <property type="entry name" value="Legumain"/>
    <property type="match status" value="1"/>
</dbReference>
<dbReference type="Pfam" id="PF00672">
    <property type="entry name" value="HAMP"/>
    <property type="match status" value="5"/>
</dbReference>
<evidence type="ECO:0000313" key="18">
    <source>
        <dbReference type="Proteomes" id="UP000298390"/>
    </source>
</evidence>
<evidence type="ECO:0000256" key="11">
    <source>
        <dbReference type="PIRSR" id="PIRSR019663-1"/>
    </source>
</evidence>
<feature type="domain" description="HAMP" evidence="16">
    <location>
        <begin position="137"/>
        <end position="190"/>
    </location>
</feature>
<dbReference type="Pfam" id="PF02518">
    <property type="entry name" value="HATPase_c"/>
    <property type="match status" value="1"/>
</dbReference>
<evidence type="ECO:0000256" key="2">
    <source>
        <dbReference type="ARBA" id="ARBA00009941"/>
    </source>
</evidence>
<dbReference type="FunFam" id="1.20.120.1530:FF:000002">
    <property type="entry name" value="Two-component osmosensing histidine kinase"/>
    <property type="match status" value="2"/>
</dbReference>
<feature type="active site" evidence="11">
    <location>
        <position position="1432"/>
    </location>
</feature>
<proteinExistence type="inferred from homology"/>
<feature type="domain" description="HAMP" evidence="16">
    <location>
        <begin position="676"/>
        <end position="728"/>
    </location>
</feature>
<dbReference type="InterPro" id="IPR028361">
    <property type="entry name" value="GPI_transamidase"/>
</dbReference>
<dbReference type="STRING" id="34475.A0A4Y9XY08"/>
<feature type="modified residue" description="4-aspartylphosphate" evidence="12">
    <location>
        <position position="1176"/>
    </location>
</feature>
<dbReference type="CDD" id="cd17546">
    <property type="entry name" value="REC_hyHK_CKI1_RcsC-like"/>
    <property type="match status" value="1"/>
</dbReference>
<dbReference type="FunFam" id="1.10.287.130:FF:000002">
    <property type="entry name" value="Two-component osmosensing histidine kinase"/>
    <property type="match status" value="1"/>
</dbReference>
<dbReference type="FunFam" id="3.40.50.1460:FF:000003">
    <property type="entry name" value="GPI-anchor transamidase"/>
    <property type="match status" value="1"/>
</dbReference>
<dbReference type="PANTHER" id="PTHR45339:SF1">
    <property type="entry name" value="HYBRID SIGNAL TRANSDUCTION HISTIDINE KINASE J"/>
    <property type="match status" value="1"/>
</dbReference>
<evidence type="ECO:0000256" key="3">
    <source>
        <dbReference type="ARBA" id="ARBA00012438"/>
    </source>
</evidence>
<dbReference type="FunFam" id="3.30.565.10:FF:000010">
    <property type="entry name" value="Sensor histidine kinase RcsC"/>
    <property type="match status" value="1"/>
</dbReference>
<feature type="region of interest" description="Disordered" evidence="13">
    <location>
        <begin position="1"/>
        <end position="59"/>
    </location>
</feature>
<dbReference type="SUPFAM" id="SSF52172">
    <property type="entry name" value="CheY-like"/>
    <property type="match status" value="2"/>
</dbReference>
<evidence type="ECO:0000256" key="6">
    <source>
        <dbReference type="ARBA" id="ARBA00022737"/>
    </source>
</evidence>
<reference evidence="17 18" key="1">
    <citation type="submission" date="2019-01" db="EMBL/GenBank/DDBJ databases">
        <title>Genome sequencing of the rare red list fungi Fomitopsis rosea.</title>
        <authorList>
            <person name="Buettner E."/>
            <person name="Kellner H."/>
        </authorList>
    </citation>
    <scope>NUCLEOTIDE SEQUENCE [LARGE SCALE GENOMIC DNA]</scope>
    <source>
        <strain evidence="17 18">DSM 105464</strain>
    </source>
</reference>
<feature type="domain" description="HAMP" evidence="16">
    <location>
        <begin position="230"/>
        <end position="282"/>
    </location>
</feature>
<feature type="compositionally biased region" description="Basic and acidic residues" evidence="13">
    <location>
        <begin position="1"/>
        <end position="15"/>
    </location>
</feature>